<protein>
    <submittedName>
        <fullName evidence="1">Uncharacterized protein</fullName>
    </submittedName>
</protein>
<organism evidence="1">
    <name type="scientific">Arion vulgaris</name>
    <dbReference type="NCBI Taxonomy" id="1028688"/>
    <lineage>
        <taxon>Eukaryota</taxon>
        <taxon>Metazoa</taxon>
        <taxon>Spiralia</taxon>
        <taxon>Lophotrochozoa</taxon>
        <taxon>Mollusca</taxon>
        <taxon>Gastropoda</taxon>
        <taxon>Heterobranchia</taxon>
        <taxon>Euthyneura</taxon>
        <taxon>Panpulmonata</taxon>
        <taxon>Eupulmonata</taxon>
        <taxon>Stylommatophora</taxon>
        <taxon>Helicina</taxon>
        <taxon>Arionoidea</taxon>
        <taxon>Arionidae</taxon>
        <taxon>Arion</taxon>
    </lineage>
</organism>
<accession>A0A0B7C0H6</accession>
<dbReference type="AlphaFoldDB" id="A0A0B7C0H6"/>
<reference evidence="1" key="1">
    <citation type="submission" date="2014-12" db="EMBL/GenBank/DDBJ databases">
        <title>Insight into the proteome of Arion vulgaris.</title>
        <authorList>
            <person name="Aradska J."/>
            <person name="Bulat T."/>
            <person name="Smidak R."/>
            <person name="Sarate P."/>
            <person name="Gangsoo J."/>
            <person name="Sialana F."/>
            <person name="Bilban M."/>
            <person name="Lubec G."/>
        </authorList>
    </citation>
    <scope>NUCLEOTIDE SEQUENCE</scope>
    <source>
        <tissue evidence="1">Skin</tissue>
    </source>
</reference>
<name>A0A0B7C0H6_9EUPU</name>
<evidence type="ECO:0000313" key="1">
    <source>
        <dbReference type="EMBL" id="CEK98728.1"/>
    </source>
</evidence>
<proteinExistence type="predicted"/>
<gene>
    <name evidence="1" type="primary">ORF219445</name>
</gene>
<sequence>KNVQKLHFQQENVNIPHVNNFDNTFHVNLLEKQKLRKDVFHANKDETLKDRDLLSADSREALTKFLVKLYPS</sequence>
<feature type="non-terminal residue" evidence="1">
    <location>
        <position position="72"/>
    </location>
</feature>
<feature type="non-terminal residue" evidence="1">
    <location>
        <position position="1"/>
    </location>
</feature>
<dbReference type="EMBL" id="HACG01051857">
    <property type="protein sequence ID" value="CEK98728.1"/>
    <property type="molecule type" value="Transcribed_RNA"/>
</dbReference>